<feature type="coiled-coil region" evidence="1">
    <location>
        <begin position="98"/>
        <end position="142"/>
    </location>
</feature>
<evidence type="ECO:0000313" key="3">
    <source>
        <dbReference type="EnsemblPlants" id="PGSC0003DMT400097533"/>
    </source>
</evidence>
<dbReference type="EnsemblPlants" id="PGSC0003DMT400097533">
    <property type="protein sequence ID" value="PGSC0003DMT400097533"/>
    <property type="gene ID" value="PGSC0003DMG400047104"/>
</dbReference>
<reference evidence="4" key="1">
    <citation type="journal article" date="2011" name="Nature">
        <title>Genome sequence and analysis of the tuber crop potato.</title>
        <authorList>
            <consortium name="The Potato Genome Sequencing Consortium"/>
        </authorList>
    </citation>
    <scope>NUCLEOTIDE SEQUENCE [LARGE SCALE GENOMIC DNA]</scope>
    <source>
        <strain evidence="4">cv. DM1-3 516 R44</strain>
    </source>
</reference>
<evidence type="ECO:0000256" key="1">
    <source>
        <dbReference type="SAM" id="Coils"/>
    </source>
</evidence>
<organism evidence="3 4">
    <name type="scientific">Solanum tuberosum</name>
    <name type="common">Potato</name>
    <dbReference type="NCBI Taxonomy" id="4113"/>
    <lineage>
        <taxon>Eukaryota</taxon>
        <taxon>Viridiplantae</taxon>
        <taxon>Streptophyta</taxon>
        <taxon>Embryophyta</taxon>
        <taxon>Tracheophyta</taxon>
        <taxon>Spermatophyta</taxon>
        <taxon>Magnoliopsida</taxon>
        <taxon>eudicotyledons</taxon>
        <taxon>Gunneridae</taxon>
        <taxon>Pentapetalae</taxon>
        <taxon>asterids</taxon>
        <taxon>lamiids</taxon>
        <taxon>Solanales</taxon>
        <taxon>Solanaceae</taxon>
        <taxon>Solanoideae</taxon>
        <taxon>Solaneae</taxon>
        <taxon>Solanum</taxon>
    </lineage>
</organism>
<dbReference type="Proteomes" id="UP000011115">
    <property type="component" value="Unassembled WGS sequence"/>
</dbReference>
<dbReference type="Gramene" id="PGSC0003DMT400097533">
    <property type="protein sequence ID" value="PGSC0003DMT400097533"/>
    <property type="gene ID" value="PGSC0003DMG400047104"/>
</dbReference>
<dbReference type="HOGENOM" id="CLU_1799909_0_0_1"/>
<keyword evidence="1" id="KW-0175">Coiled coil</keyword>
<sequence length="144" mass="15952">MLLICGCPPAALPRISLQNCLRLDPRPDPQTVGQATDRRSGHGPWSWSVDRCPQFPASISNDGRPARTVGQSTVCRSGARSKLRALQETKEAEAFHYGKEKEAEAQQATAEAEFYRRKQIILRDLYAKMKETEGLKALAEAQGI</sequence>
<dbReference type="AlphaFoldDB" id="M1E0U6"/>
<protein>
    <submittedName>
        <fullName evidence="3">Flotillin-1</fullName>
    </submittedName>
</protein>
<dbReference type="PaxDb" id="4113-PGSC0003DMT400097533"/>
<reference evidence="3" key="2">
    <citation type="submission" date="2015-06" db="UniProtKB">
        <authorList>
            <consortium name="EnsemblPlants"/>
        </authorList>
    </citation>
    <scope>IDENTIFICATION</scope>
    <source>
        <strain evidence="3">DM1-3 516 R44</strain>
    </source>
</reference>
<dbReference type="InParanoid" id="M1E0U6"/>
<name>M1E0U6_SOLTU</name>
<keyword evidence="4" id="KW-1185">Reference proteome</keyword>
<accession>M1E0U6</accession>
<feature type="region of interest" description="Disordered" evidence="2">
    <location>
        <begin position="28"/>
        <end position="47"/>
    </location>
</feature>
<evidence type="ECO:0000256" key="2">
    <source>
        <dbReference type="SAM" id="MobiDB-lite"/>
    </source>
</evidence>
<evidence type="ECO:0000313" key="4">
    <source>
        <dbReference type="Proteomes" id="UP000011115"/>
    </source>
</evidence>
<proteinExistence type="predicted"/>